<dbReference type="RefSeq" id="WP_045780799.1">
    <property type="nucleotide sequence ID" value="NZ_LAJX01000352.1"/>
</dbReference>
<gene>
    <name evidence="1" type="ORF">VZ94_21405</name>
</gene>
<dbReference type="OrthoDB" id="622550at2"/>
<evidence type="ECO:0000313" key="1">
    <source>
        <dbReference type="EMBL" id="KJV04987.1"/>
    </source>
</evidence>
<keyword evidence="2" id="KW-1185">Reference proteome</keyword>
<reference evidence="2" key="1">
    <citation type="submission" date="2015-03" db="EMBL/GenBank/DDBJ databases">
        <title>Draft genome sequence of a novel methanotroph (Sn10-6) isolated from flooded ricefield rhizosphere in India.</title>
        <authorList>
            <person name="Pandit P.S."/>
            <person name="Pore S.D."/>
            <person name="Arora P."/>
            <person name="Kapse N.G."/>
            <person name="Dhakephalkar P.K."/>
            <person name="Rahalkar M.C."/>
        </authorList>
    </citation>
    <scope>NUCLEOTIDE SEQUENCE [LARGE SCALE GENOMIC DNA]</scope>
    <source>
        <strain evidence="2">Sn10-6</strain>
    </source>
</reference>
<organism evidence="1 2">
    <name type="scientific">Methylocucumis oryzae</name>
    <dbReference type="NCBI Taxonomy" id="1632867"/>
    <lineage>
        <taxon>Bacteria</taxon>
        <taxon>Pseudomonadati</taxon>
        <taxon>Pseudomonadota</taxon>
        <taxon>Gammaproteobacteria</taxon>
        <taxon>Methylococcales</taxon>
        <taxon>Methylococcaceae</taxon>
        <taxon>Methylocucumis</taxon>
    </lineage>
</organism>
<reference evidence="1 2" key="2">
    <citation type="journal article" date="2016" name="Microb. Ecol.">
        <title>Genome Characteristics of a Novel Type I Methanotroph (Sn10-6) Isolated from a Flooded Indian Rice Field.</title>
        <authorList>
            <person name="Rahalkar M.C."/>
            <person name="Pandit P.S."/>
            <person name="Dhakephalkar P.K."/>
            <person name="Pore S."/>
            <person name="Arora P."/>
            <person name="Kapse N."/>
        </authorList>
    </citation>
    <scope>NUCLEOTIDE SEQUENCE [LARGE SCALE GENOMIC DNA]</scope>
    <source>
        <strain evidence="1 2">Sn10-6</strain>
    </source>
</reference>
<dbReference type="EMBL" id="LAJX01000352">
    <property type="protein sequence ID" value="KJV04987.1"/>
    <property type="molecule type" value="Genomic_DNA"/>
</dbReference>
<sequence>MKIASAIVDLTPIDCLPLGGYSGPERLVRKKHGRLEANISMFGTPPNAVAIIAVDTLFAGPDLTNAITKIFKEAHGLTAERVLILASHTHFAPMLDKTKPKIGPVC</sequence>
<evidence type="ECO:0008006" key="3">
    <source>
        <dbReference type="Google" id="ProtNLM"/>
    </source>
</evidence>
<name>A0A0F3IE77_9GAMM</name>
<proteinExistence type="predicted"/>
<dbReference type="Proteomes" id="UP000033684">
    <property type="component" value="Unassembled WGS sequence"/>
</dbReference>
<protein>
    <recommendedName>
        <fullName evidence="3">Neutral/alkaline non-lysosomal ceramidase N-terminal domain-containing protein</fullName>
    </recommendedName>
</protein>
<evidence type="ECO:0000313" key="2">
    <source>
        <dbReference type="Proteomes" id="UP000033684"/>
    </source>
</evidence>
<comment type="caution">
    <text evidence="1">The sequence shown here is derived from an EMBL/GenBank/DDBJ whole genome shotgun (WGS) entry which is preliminary data.</text>
</comment>
<dbReference type="AlphaFoldDB" id="A0A0F3IE77"/>
<accession>A0A0F3IE77</accession>